<gene>
    <name evidence="6" type="ORF">M6D93_13210</name>
</gene>
<evidence type="ECO:0000256" key="2">
    <source>
        <dbReference type="ARBA" id="ARBA00006490"/>
    </source>
</evidence>
<dbReference type="InterPro" id="IPR015421">
    <property type="entry name" value="PyrdxlP-dep_Trfase_major"/>
</dbReference>
<name>A0ABY4QW88_9ACTN</name>
<proteinExistence type="inferred from homology"/>
<dbReference type="Pfam" id="PF00266">
    <property type="entry name" value="Aminotran_5"/>
    <property type="match status" value="1"/>
</dbReference>
<dbReference type="PANTHER" id="PTHR11601">
    <property type="entry name" value="CYSTEINE DESULFURYLASE FAMILY MEMBER"/>
    <property type="match status" value="1"/>
</dbReference>
<reference evidence="6" key="1">
    <citation type="journal article" date="2018" name="Int. J. Syst. Evol. Microbiol.">
        <title>Jatrophihabitans telluris sp. nov., isolated from sediment soil of lava forest wetlands and the emended description of the genus Jatrophihabitans.</title>
        <authorList>
            <person name="Lee K.C."/>
            <person name="Suh M.K."/>
            <person name="Eom M.K."/>
            <person name="Kim K.K."/>
            <person name="Kim J.S."/>
            <person name="Kim D.S."/>
            <person name="Ko S.H."/>
            <person name="Shin Y.K."/>
            <person name="Lee J.S."/>
        </authorList>
    </citation>
    <scope>NUCLEOTIDE SEQUENCE</scope>
    <source>
        <strain evidence="6">N237</strain>
    </source>
</reference>
<dbReference type="InterPro" id="IPR015424">
    <property type="entry name" value="PyrdxlP-dep_Trfase"/>
</dbReference>
<dbReference type="InterPro" id="IPR000192">
    <property type="entry name" value="Aminotrans_V_dom"/>
</dbReference>
<evidence type="ECO:0000256" key="3">
    <source>
        <dbReference type="ARBA" id="ARBA00050776"/>
    </source>
</evidence>
<evidence type="ECO:0000259" key="5">
    <source>
        <dbReference type="PROSITE" id="PS01148"/>
    </source>
</evidence>
<keyword evidence="7" id="KW-1185">Reference proteome</keyword>
<dbReference type="PROSITE" id="PS01148">
    <property type="entry name" value="UPF0033"/>
    <property type="match status" value="1"/>
</dbReference>
<dbReference type="InterPro" id="IPR001455">
    <property type="entry name" value="TusA-like"/>
</dbReference>
<feature type="domain" description="UPF0033" evidence="5">
    <location>
        <begin position="397"/>
        <end position="421"/>
    </location>
</feature>
<dbReference type="Proteomes" id="UP001056336">
    <property type="component" value="Chromosome"/>
</dbReference>
<dbReference type="Pfam" id="PF01206">
    <property type="entry name" value="TusA"/>
    <property type="match status" value="1"/>
</dbReference>
<dbReference type="CDD" id="cd00291">
    <property type="entry name" value="SirA_YedF_YeeD"/>
    <property type="match status" value="1"/>
</dbReference>
<evidence type="ECO:0000313" key="7">
    <source>
        <dbReference type="Proteomes" id="UP001056336"/>
    </source>
</evidence>
<dbReference type="InterPro" id="IPR036868">
    <property type="entry name" value="TusA-like_sf"/>
</dbReference>
<dbReference type="SUPFAM" id="SSF64307">
    <property type="entry name" value="SirA-like"/>
    <property type="match status" value="1"/>
</dbReference>
<dbReference type="EMBL" id="CP097332">
    <property type="protein sequence ID" value="UQX87255.1"/>
    <property type="molecule type" value="Genomic_DNA"/>
</dbReference>
<dbReference type="InterPro" id="IPR015422">
    <property type="entry name" value="PyrdxlP-dep_Trfase_small"/>
</dbReference>
<accession>A0ABY4QW88</accession>
<comment type="catalytic activity">
    <reaction evidence="3">
        <text>(sulfur carrier)-H + L-cysteine = (sulfur carrier)-SH + L-alanine</text>
        <dbReference type="Rhea" id="RHEA:43892"/>
        <dbReference type="Rhea" id="RHEA-COMP:14737"/>
        <dbReference type="Rhea" id="RHEA-COMP:14739"/>
        <dbReference type="ChEBI" id="CHEBI:29917"/>
        <dbReference type="ChEBI" id="CHEBI:35235"/>
        <dbReference type="ChEBI" id="CHEBI:57972"/>
        <dbReference type="ChEBI" id="CHEBI:64428"/>
        <dbReference type="EC" id="2.8.1.7"/>
    </reaction>
</comment>
<dbReference type="Gene3D" id="3.90.1150.10">
    <property type="entry name" value="Aspartate Aminotransferase, domain 1"/>
    <property type="match status" value="1"/>
</dbReference>
<dbReference type="Gene3D" id="3.30.110.40">
    <property type="entry name" value="TusA-like domain"/>
    <property type="match status" value="1"/>
</dbReference>
<comment type="similarity">
    <text evidence="2">Belongs to the class-V pyridoxal-phosphate-dependent aminotransferase family. NifS/IscS subfamily.</text>
</comment>
<evidence type="ECO:0000256" key="1">
    <source>
        <dbReference type="ARBA" id="ARBA00001933"/>
    </source>
</evidence>
<protein>
    <submittedName>
        <fullName evidence="6">Cysteine desulfurase/sulfurtransferase TusA family protein</fullName>
    </submittedName>
</protein>
<sequence>MPSVQPSDPAGYFDAAAGRPLHPVAVQAWQAAAEDGWADPGKLAGPSRRSALLLDAARETVAEAFGLAPDEVSFLPSGVHALQSAVLGAAYARRARGARIVHSAVEHSAVLHAIQWHVRRGGLAVPVGVDAHGKVSASEFLAAVNAPGTAAAVLQAANHEVGTRQPVEAVAAQLRDVPLVVDVGHQVVFGAVPDGADIAAADARLWGGPGLGILIVRRGRSFEPPFPREDPEFGRSAGVPDVPAAVAAAAALRAVRMDREADAVRLAGYLDDLRRQIAQFPDAVVLGDPVDRLPHLLTLSLLHVDGQVLLDGLERSGFIVSSGSSCTSDTLTPSHVLVAMGALTTGNIRISLHPGVNARAVERFAQALPSVLADARAQLPGAAPLQAGPQTTTPNVVDSRGRRCPLPVLDLARALPLIDVGTELLVLADDPAAGSDIEAWCRMRGQELVDVRPAAPDTGQPPGTPAAVPATAARSETAFRVRRLS</sequence>
<dbReference type="RefSeq" id="WP_249769743.1">
    <property type="nucleotide sequence ID" value="NZ_CP097332.1"/>
</dbReference>
<dbReference type="Gene3D" id="3.40.640.10">
    <property type="entry name" value="Type I PLP-dependent aspartate aminotransferase-like (Major domain)"/>
    <property type="match status" value="1"/>
</dbReference>
<feature type="region of interest" description="Disordered" evidence="4">
    <location>
        <begin position="453"/>
        <end position="476"/>
    </location>
</feature>
<comment type="cofactor">
    <cofactor evidence="1">
        <name>pyridoxal 5'-phosphate</name>
        <dbReference type="ChEBI" id="CHEBI:597326"/>
    </cofactor>
</comment>
<dbReference type="PANTHER" id="PTHR11601:SF34">
    <property type="entry name" value="CYSTEINE DESULFURASE"/>
    <property type="match status" value="1"/>
</dbReference>
<reference evidence="6" key="2">
    <citation type="submission" date="2022-05" db="EMBL/GenBank/DDBJ databases">
        <authorList>
            <person name="Kim J.-S."/>
            <person name="Lee K."/>
            <person name="Suh M."/>
            <person name="Eom M."/>
            <person name="Kim J.-S."/>
            <person name="Kim D.-S."/>
            <person name="Ko S.-H."/>
            <person name="Shin Y."/>
            <person name="Lee J.-S."/>
        </authorList>
    </citation>
    <scope>NUCLEOTIDE SEQUENCE</scope>
    <source>
        <strain evidence="6">N237</strain>
    </source>
</reference>
<dbReference type="SUPFAM" id="SSF53383">
    <property type="entry name" value="PLP-dependent transferases"/>
    <property type="match status" value="1"/>
</dbReference>
<evidence type="ECO:0000313" key="6">
    <source>
        <dbReference type="EMBL" id="UQX87255.1"/>
    </source>
</evidence>
<feature type="compositionally biased region" description="Low complexity" evidence="4">
    <location>
        <begin position="458"/>
        <end position="476"/>
    </location>
</feature>
<organism evidence="6 7">
    <name type="scientific">Jatrophihabitans telluris</name>
    <dbReference type="NCBI Taxonomy" id="2038343"/>
    <lineage>
        <taxon>Bacteria</taxon>
        <taxon>Bacillati</taxon>
        <taxon>Actinomycetota</taxon>
        <taxon>Actinomycetes</taxon>
        <taxon>Jatrophihabitantales</taxon>
        <taxon>Jatrophihabitantaceae</taxon>
        <taxon>Jatrophihabitans</taxon>
    </lineage>
</organism>
<evidence type="ECO:0000256" key="4">
    <source>
        <dbReference type="SAM" id="MobiDB-lite"/>
    </source>
</evidence>